<evidence type="ECO:0000259" key="6">
    <source>
        <dbReference type="Pfam" id="PF01555"/>
    </source>
</evidence>
<dbReference type="RefSeq" id="WP_188388021.1">
    <property type="nucleotide sequence ID" value="NZ_BMFK01000001.1"/>
</dbReference>
<evidence type="ECO:0000256" key="3">
    <source>
        <dbReference type="ARBA" id="ARBA00022679"/>
    </source>
</evidence>
<dbReference type="GO" id="GO:0008170">
    <property type="term" value="F:N-methyltransferase activity"/>
    <property type="evidence" value="ECO:0007669"/>
    <property type="project" value="InterPro"/>
</dbReference>
<reference evidence="7" key="2">
    <citation type="submission" date="2020-09" db="EMBL/GenBank/DDBJ databases">
        <authorList>
            <person name="Sun Q."/>
            <person name="Zhou Y."/>
        </authorList>
    </citation>
    <scope>NUCLEOTIDE SEQUENCE</scope>
    <source>
        <strain evidence="7">CGMCC 1.12698</strain>
    </source>
</reference>
<dbReference type="Proteomes" id="UP000605259">
    <property type="component" value="Unassembled WGS sequence"/>
</dbReference>
<gene>
    <name evidence="7" type="ORF">GCM10007140_17930</name>
</gene>
<sequence>MTKHVQQKVEQLRSLFPEAVIDGKIQVDVLKELLGEHTYDFTWKGKRDAMALAEEASGFQFVPYEEESKEYAKTNNLYIEGDNIDALKLLREKLTGKVKVIYIDPPYNTGQEFVYDDSFKEKRSVYKDDPYIHSSRLHTKWLNMMYPRLKVARDLLREDGVIFMSIDYREFANLKKISDEIFGEENFIDVFVWTKTRTAPSLSGKSRKTVEFILCYEKKRNNSRYKGEQIENGDAPLLNSGNNRNILTFPAHSVLFHVKDRLYEKGDYEKVRLIEDVCVQGGWNESPLIAEGEFKWNQQKLDEEIAKGTYFLVKSKKFSIRFQRLSAEGKTKPPTNFLSEYQYDIELNSTVGIGTNETAYKELADLQLEKVFHYPKPVSLIKYLLRFVTKNDDIVLDFFSGSGTTAHAVMLLNAEDGGKRSFIMIQQPEEVEESASAYKQGFETICEIGKERIRRAGEAVQQVTEIDNLDVGFQVWRIENSRDK</sequence>
<dbReference type="Pfam" id="PF01555">
    <property type="entry name" value="N6_N4_Mtase"/>
    <property type="match status" value="1"/>
</dbReference>
<comment type="similarity">
    <text evidence="1">Belongs to the N(4)/N(6)-methyltransferase family.</text>
</comment>
<keyword evidence="2" id="KW-0489">Methyltransferase</keyword>
<proteinExistence type="inferred from homology"/>
<dbReference type="InterPro" id="IPR002941">
    <property type="entry name" value="DNA_methylase_N4/N6"/>
</dbReference>
<dbReference type="GO" id="GO:0003677">
    <property type="term" value="F:DNA binding"/>
    <property type="evidence" value="ECO:0007669"/>
    <property type="project" value="InterPro"/>
</dbReference>
<feature type="domain" description="DNA methylase N-4/N-6" evidence="6">
    <location>
        <begin position="98"/>
        <end position="434"/>
    </location>
</feature>
<name>A0A917AR63_9BACI</name>
<dbReference type="Gene3D" id="3.40.50.150">
    <property type="entry name" value="Vaccinia Virus protein VP39"/>
    <property type="match status" value="1"/>
</dbReference>
<keyword evidence="3" id="KW-0808">Transferase</keyword>
<accession>A0A917AR63</accession>
<evidence type="ECO:0000256" key="1">
    <source>
        <dbReference type="ARBA" id="ARBA00006594"/>
    </source>
</evidence>
<dbReference type="SUPFAM" id="SSF53335">
    <property type="entry name" value="S-adenosyl-L-methionine-dependent methyltransferases"/>
    <property type="match status" value="1"/>
</dbReference>
<dbReference type="PIRSF" id="PIRSF015855">
    <property type="entry name" value="TypeIII_Mtase_mKpnI"/>
    <property type="match status" value="1"/>
</dbReference>
<keyword evidence="8" id="KW-1185">Reference proteome</keyword>
<dbReference type="AlphaFoldDB" id="A0A917AR63"/>
<dbReference type="InterPro" id="IPR029063">
    <property type="entry name" value="SAM-dependent_MTases_sf"/>
</dbReference>
<organism evidence="7 8">
    <name type="scientific">Priestia taiwanensis</name>
    <dbReference type="NCBI Taxonomy" id="1347902"/>
    <lineage>
        <taxon>Bacteria</taxon>
        <taxon>Bacillati</taxon>
        <taxon>Bacillota</taxon>
        <taxon>Bacilli</taxon>
        <taxon>Bacillales</taxon>
        <taxon>Bacillaceae</taxon>
        <taxon>Priestia</taxon>
    </lineage>
</organism>
<evidence type="ECO:0000256" key="4">
    <source>
        <dbReference type="ARBA" id="ARBA00022691"/>
    </source>
</evidence>
<protein>
    <submittedName>
        <fullName evidence="7">Site-specific DNA-methyltransferase</fullName>
    </submittedName>
</protein>
<dbReference type="PROSITE" id="PS00092">
    <property type="entry name" value="N6_MTASE"/>
    <property type="match status" value="1"/>
</dbReference>
<dbReference type="GO" id="GO:0009307">
    <property type="term" value="P:DNA restriction-modification system"/>
    <property type="evidence" value="ECO:0007669"/>
    <property type="project" value="UniProtKB-KW"/>
</dbReference>
<evidence type="ECO:0000313" key="8">
    <source>
        <dbReference type="Proteomes" id="UP000605259"/>
    </source>
</evidence>
<dbReference type="InterPro" id="IPR002295">
    <property type="entry name" value="N4/N6-MTase_EcoPI_Mod-like"/>
</dbReference>
<reference evidence="7" key="1">
    <citation type="journal article" date="2014" name="Int. J. Syst. Evol. Microbiol.">
        <title>Complete genome sequence of Corynebacterium casei LMG S-19264T (=DSM 44701T), isolated from a smear-ripened cheese.</title>
        <authorList>
            <consortium name="US DOE Joint Genome Institute (JGI-PGF)"/>
            <person name="Walter F."/>
            <person name="Albersmeier A."/>
            <person name="Kalinowski J."/>
            <person name="Ruckert C."/>
        </authorList>
    </citation>
    <scope>NUCLEOTIDE SEQUENCE</scope>
    <source>
        <strain evidence="7">CGMCC 1.12698</strain>
    </source>
</reference>
<evidence type="ECO:0000313" key="7">
    <source>
        <dbReference type="EMBL" id="GGE68285.1"/>
    </source>
</evidence>
<keyword evidence="5" id="KW-0680">Restriction system</keyword>
<dbReference type="InterPro" id="IPR002052">
    <property type="entry name" value="DNA_methylase_N6_adenine_CS"/>
</dbReference>
<dbReference type="EMBL" id="BMFK01000001">
    <property type="protein sequence ID" value="GGE68285.1"/>
    <property type="molecule type" value="Genomic_DNA"/>
</dbReference>
<keyword evidence="4" id="KW-0949">S-adenosyl-L-methionine</keyword>
<comment type="caution">
    <text evidence="7">The sequence shown here is derived from an EMBL/GenBank/DDBJ whole genome shotgun (WGS) entry which is preliminary data.</text>
</comment>
<evidence type="ECO:0000256" key="2">
    <source>
        <dbReference type="ARBA" id="ARBA00022603"/>
    </source>
</evidence>
<evidence type="ECO:0000256" key="5">
    <source>
        <dbReference type="ARBA" id="ARBA00022747"/>
    </source>
</evidence>
<dbReference type="GO" id="GO:0032259">
    <property type="term" value="P:methylation"/>
    <property type="evidence" value="ECO:0007669"/>
    <property type="project" value="UniProtKB-KW"/>
</dbReference>
<dbReference type="PRINTS" id="PR00506">
    <property type="entry name" value="D21N6MTFRASE"/>
</dbReference>